<dbReference type="EMBL" id="JAHESC010000024">
    <property type="protein sequence ID" value="MBT1688290.1"/>
    <property type="molecule type" value="Genomic_DNA"/>
</dbReference>
<keyword evidence="1" id="KW-0472">Membrane</keyword>
<reference evidence="2 3" key="1">
    <citation type="submission" date="2021-05" db="EMBL/GenBank/DDBJ databases">
        <title>A Polyphasic approach of four new species of the genus Ohtaekwangia: Ohtaekwangia histidinii sp. nov., Ohtaekwangia cretensis sp. nov., Ohtaekwangia indiensis sp. nov., Ohtaekwangia reichenbachii sp. nov. from diverse environment.</title>
        <authorList>
            <person name="Octaviana S."/>
        </authorList>
    </citation>
    <scope>NUCLEOTIDE SEQUENCE [LARGE SCALE GENOMIC DNA]</scope>
    <source>
        <strain evidence="2 3">PWU37</strain>
    </source>
</reference>
<comment type="caution">
    <text evidence="2">The sequence shown here is derived from an EMBL/GenBank/DDBJ whole genome shotgun (WGS) entry which is preliminary data.</text>
</comment>
<proteinExistence type="predicted"/>
<keyword evidence="3" id="KW-1185">Reference proteome</keyword>
<evidence type="ECO:0000313" key="2">
    <source>
        <dbReference type="EMBL" id="MBT1688290.1"/>
    </source>
</evidence>
<keyword evidence="1" id="KW-0812">Transmembrane</keyword>
<dbReference type="RefSeq" id="WP_254091516.1">
    <property type="nucleotide sequence ID" value="NZ_JAHESC010000024.1"/>
</dbReference>
<organism evidence="2 3">
    <name type="scientific">Dawidia soli</name>
    <dbReference type="NCBI Taxonomy" id="2782352"/>
    <lineage>
        <taxon>Bacteria</taxon>
        <taxon>Pseudomonadati</taxon>
        <taxon>Bacteroidota</taxon>
        <taxon>Cytophagia</taxon>
        <taxon>Cytophagales</taxon>
        <taxon>Chryseotaleaceae</taxon>
        <taxon>Dawidia</taxon>
    </lineage>
</organism>
<protein>
    <submittedName>
        <fullName evidence="2">Uncharacterized protein</fullName>
    </submittedName>
</protein>
<name>A0AAP2DCM4_9BACT</name>
<evidence type="ECO:0000256" key="1">
    <source>
        <dbReference type="SAM" id="Phobius"/>
    </source>
</evidence>
<dbReference type="Proteomes" id="UP001319180">
    <property type="component" value="Unassembled WGS sequence"/>
</dbReference>
<sequence>MSVLERMQEPTPEFFRLLRTIGLCLVAAGGALVAAPVAVPAVVLTVAGYLTVAGTVMTAVSQAAVEKREE</sequence>
<gene>
    <name evidence="2" type="ORF">KK078_17090</name>
</gene>
<evidence type="ECO:0000313" key="3">
    <source>
        <dbReference type="Proteomes" id="UP001319180"/>
    </source>
</evidence>
<accession>A0AAP2DCM4</accession>
<keyword evidence="1" id="KW-1133">Transmembrane helix</keyword>
<feature type="transmembrane region" description="Helical" evidence="1">
    <location>
        <begin position="21"/>
        <end position="40"/>
    </location>
</feature>
<dbReference type="AlphaFoldDB" id="A0AAP2DCM4"/>